<sequence length="70" mass="8211">MWKWAAQQVWAALFWFDNLPALLWFQAGQPIKEIFLNSLCENCISVRLKIRMIGKTVVKWEGRQDQMLGG</sequence>
<gene>
    <name evidence="1" type="ORF">D1970_19650</name>
</gene>
<organism evidence="1 2">
    <name type="scientific">Mesobacillus zeae</name>
    <dbReference type="NCBI Taxonomy" id="1917180"/>
    <lineage>
        <taxon>Bacteria</taxon>
        <taxon>Bacillati</taxon>
        <taxon>Bacillota</taxon>
        <taxon>Bacilli</taxon>
        <taxon>Bacillales</taxon>
        <taxon>Bacillaceae</taxon>
        <taxon>Mesobacillus</taxon>
    </lineage>
</organism>
<keyword evidence="2" id="KW-1185">Reference proteome</keyword>
<evidence type="ECO:0000313" key="1">
    <source>
        <dbReference type="EMBL" id="RID82247.1"/>
    </source>
</evidence>
<dbReference type="AlphaFoldDB" id="A0A398AX69"/>
<evidence type="ECO:0000313" key="2">
    <source>
        <dbReference type="Proteomes" id="UP000265816"/>
    </source>
</evidence>
<accession>A0A398AX69</accession>
<protein>
    <submittedName>
        <fullName evidence="1">Uncharacterized protein</fullName>
    </submittedName>
</protein>
<proteinExistence type="predicted"/>
<name>A0A398AX69_9BACI</name>
<dbReference type="RefSeq" id="WP_119114554.1">
    <property type="nucleotide sequence ID" value="NZ_CBCSEO010000018.1"/>
</dbReference>
<reference evidence="1 2" key="1">
    <citation type="submission" date="2018-08" db="EMBL/GenBank/DDBJ databases">
        <title>Bacillus jemisoniae sp. nov., Bacillus chryseoplanitiae sp. nov., Bacillus resnikiae sp. nov., and Bacillus frankliniae sp. nov., isolated from Viking spacecraft and associated surfaces.</title>
        <authorList>
            <person name="Seuylemezian A."/>
            <person name="Vaishampayan P."/>
        </authorList>
    </citation>
    <scope>NUCLEOTIDE SEQUENCE [LARGE SCALE GENOMIC DNA]</scope>
    <source>
        <strain evidence="1 2">JJ-247</strain>
    </source>
</reference>
<dbReference type="Proteomes" id="UP000265816">
    <property type="component" value="Unassembled WGS sequence"/>
</dbReference>
<comment type="caution">
    <text evidence="1">The sequence shown here is derived from an EMBL/GenBank/DDBJ whole genome shotgun (WGS) entry which is preliminary data.</text>
</comment>
<dbReference type="EMBL" id="QWVT01000040">
    <property type="protein sequence ID" value="RID82247.1"/>
    <property type="molecule type" value="Genomic_DNA"/>
</dbReference>